<feature type="transmembrane region" description="Helical" evidence="6">
    <location>
        <begin position="108"/>
        <end position="131"/>
    </location>
</feature>
<feature type="transmembrane region" description="Helical" evidence="6">
    <location>
        <begin position="6"/>
        <end position="26"/>
    </location>
</feature>
<dbReference type="GO" id="GO:0016020">
    <property type="term" value="C:membrane"/>
    <property type="evidence" value="ECO:0007669"/>
    <property type="project" value="UniProtKB-SubCell"/>
</dbReference>
<evidence type="ECO:0000256" key="3">
    <source>
        <dbReference type="ARBA" id="ARBA00022692"/>
    </source>
</evidence>
<dbReference type="Pfam" id="PF07690">
    <property type="entry name" value="MFS_1"/>
    <property type="match status" value="1"/>
</dbReference>
<keyword evidence="3 6" id="KW-0812">Transmembrane</keyword>
<feature type="transmembrane region" description="Helical" evidence="6">
    <location>
        <begin position="38"/>
        <end position="56"/>
    </location>
</feature>
<comment type="subcellular location">
    <subcellularLocation>
        <location evidence="1">Membrane</location>
        <topology evidence="1">Multi-pass membrane protein</topology>
    </subcellularLocation>
</comment>
<proteinExistence type="predicted"/>
<name>A0A8D5FSQ6_9BACT</name>
<dbReference type="InterPro" id="IPR011701">
    <property type="entry name" value="MFS"/>
</dbReference>
<evidence type="ECO:0000313" key="8">
    <source>
        <dbReference type="Proteomes" id="UP000826725"/>
    </source>
</evidence>
<feature type="transmembrane region" description="Helical" evidence="6">
    <location>
        <begin position="143"/>
        <end position="162"/>
    </location>
</feature>
<keyword evidence="8" id="KW-1185">Reference proteome</keyword>
<feature type="transmembrane region" description="Helical" evidence="6">
    <location>
        <begin position="222"/>
        <end position="246"/>
    </location>
</feature>
<keyword evidence="4 6" id="KW-1133">Transmembrane helix</keyword>
<evidence type="ECO:0000256" key="5">
    <source>
        <dbReference type="ARBA" id="ARBA00023136"/>
    </source>
</evidence>
<reference evidence="7" key="1">
    <citation type="submission" date="2020-09" db="EMBL/GenBank/DDBJ databases">
        <title>Desulfogranum mesoprofundum gen. nov., sp. nov., a novel mesophilic, sulfate-reducing chemolithoautotroph isolated from a deep-sea hydrothermal vent chimney in the Suiyo Seamount.</title>
        <authorList>
            <person name="Hashimoto Y."/>
            <person name="Nakagawa S."/>
        </authorList>
    </citation>
    <scope>NUCLEOTIDE SEQUENCE</scope>
    <source>
        <strain evidence="7">KT2</strain>
    </source>
</reference>
<evidence type="ECO:0000313" key="7">
    <source>
        <dbReference type="EMBL" id="BCL61029.1"/>
    </source>
</evidence>
<feature type="transmembrane region" description="Helical" evidence="6">
    <location>
        <begin position="68"/>
        <end position="87"/>
    </location>
</feature>
<dbReference type="PANTHER" id="PTHR12778:SF10">
    <property type="entry name" value="MAJOR FACILITATOR SUPERFAMILY DOMAIN-CONTAINING PROTEIN 3"/>
    <property type="match status" value="1"/>
</dbReference>
<organism evidence="7 8">
    <name type="scientific">Desulfomarina profundi</name>
    <dbReference type="NCBI Taxonomy" id="2772557"/>
    <lineage>
        <taxon>Bacteria</taxon>
        <taxon>Pseudomonadati</taxon>
        <taxon>Thermodesulfobacteriota</taxon>
        <taxon>Desulfobulbia</taxon>
        <taxon>Desulfobulbales</taxon>
        <taxon>Desulfobulbaceae</taxon>
        <taxon>Desulfomarina</taxon>
    </lineage>
</organism>
<dbReference type="InterPro" id="IPR004752">
    <property type="entry name" value="AmpG_permease/AT-1"/>
</dbReference>
<accession>A0A8D5FSQ6</accession>
<keyword evidence="5 6" id="KW-0472">Membrane</keyword>
<dbReference type="PANTHER" id="PTHR12778">
    <property type="entry name" value="SOLUTE CARRIER FAMILY 33 ACETYL-COA TRANSPORTER -RELATED"/>
    <property type="match status" value="1"/>
</dbReference>
<evidence type="ECO:0000256" key="1">
    <source>
        <dbReference type="ARBA" id="ARBA00004141"/>
    </source>
</evidence>
<keyword evidence="2" id="KW-0813">Transport</keyword>
<evidence type="ECO:0000256" key="2">
    <source>
        <dbReference type="ARBA" id="ARBA00022448"/>
    </source>
</evidence>
<gene>
    <name evidence="7" type="ORF">DGMP_17220</name>
</gene>
<dbReference type="Proteomes" id="UP000826725">
    <property type="component" value="Chromosome"/>
</dbReference>
<evidence type="ECO:0008006" key="9">
    <source>
        <dbReference type="Google" id="ProtNLM"/>
    </source>
</evidence>
<dbReference type="EMBL" id="AP024086">
    <property type="protein sequence ID" value="BCL61029.1"/>
    <property type="molecule type" value="Genomic_DNA"/>
</dbReference>
<dbReference type="AlphaFoldDB" id="A0A8D5FSQ6"/>
<evidence type="ECO:0000256" key="6">
    <source>
        <dbReference type="SAM" id="Phobius"/>
    </source>
</evidence>
<evidence type="ECO:0000256" key="4">
    <source>
        <dbReference type="ARBA" id="ARBA00022989"/>
    </source>
</evidence>
<dbReference type="KEGG" id="dbk:DGMP_17220"/>
<sequence length="333" mass="36996">MTFFSWAALGYSFKFIWAPVVDLLPVPWLTRKLGRRRSWLFLAQVGVIIAISWMGAVNPADNLENLSLMAMAAVMLGFSSATQDIAIDAYRIECAEESMQAMLASMYIAGYRVGMLVAGAGSLFLASYLGTTRALYNYGAWRTTYLCMAAFMLIGIITTFSIKEPELENEVRHDYTLSEYLRFLVLFIFVVMAFVLTFFYSGPVVAQLKDFFTGLFVKEKGVTAFLAELLRFILALLVAFLVAGFFEKSGVVDSKMVRRTYVDPIADFFVRYSGKTALLILLLVGFYRLSDIVLGVVSNVFYLDMGFSKNVIAGITKSFGLGMTLLGGFFGGC</sequence>
<protein>
    <recommendedName>
        <fullName evidence="9">MFS transporter</fullName>
    </recommendedName>
</protein>
<feature type="transmembrane region" description="Helical" evidence="6">
    <location>
        <begin position="183"/>
        <end position="202"/>
    </location>
</feature>
<dbReference type="GO" id="GO:0022857">
    <property type="term" value="F:transmembrane transporter activity"/>
    <property type="evidence" value="ECO:0007669"/>
    <property type="project" value="InterPro"/>
</dbReference>
<feature type="transmembrane region" description="Helical" evidence="6">
    <location>
        <begin position="278"/>
        <end position="302"/>
    </location>
</feature>